<protein>
    <submittedName>
        <fullName evidence="2">Uncharacterized protein</fullName>
    </submittedName>
</protein>
<sequence length="85" mass="9411">MQATGKRGVLDPTDAPTRDRGAHLTRLRWGQCLPRYVTSPGRAADAAEVPGLGLALFLKATSRGRRLILTRMKWFGWDYPVALGF</sequence>
<evidence type="ECO:0000313" key="2">
    <source>
        <dbReference type="EMBL" id="KAJ1182335.1"/>
    </source>
</evidence>
<accession>A0AAV7U001</accession>
<reference evidence="2" key="1">
    <citation type="journal article" date="2022" name="bioRxiv">
        <title>Sequencing and chromosome-scale assembly of the giantPleurodeles waltlgenome.</title>
        <authorList>
            <person name="Brown T."/>
            <person name="Elewa A."/>
            <person name="Iarovenko S."/>
            <person name="Subramanian E."/>
            <person name="Araus A.J."/>
            <person name="Petzold A."/>
            <person name="Susuki M."/>
            <person name="Suzuki K.-i.T."/>
            <person name="Hayashi T."/>
            <person name="Toyoda A."/>
            <person name="Oliveira C."/>
            <person name="Osipova E."/>
            <person name="Leigh N.D."/>
            <person name="Simon A."/>
            <person name="Yun M.H."/>
        </authorList>
    </citation>
    <scope>NUCLEOTIDE SEQUENCE</scope>
    <source>
        <strain evidence="2">20211129_DDA</strain>
        <tissue evidence="2">Liver</tissue>
    </source>
</reference>
<name>A0AAV7U001_PLEWA</name>
<organism evidence="2 3">
    <name type="scientific">Pleurodeles waltl</name>
    <name type="common">Iberian ribbed newt</name>
    <dbReference type="NCBI Taxonomy" id="8319"/>
    <lineage>
        <taxon>Eukaryota</taxon>
        <taxon>Metazoa</taxon>
        <taxon>Chordata</taxon>
        <taxon>Craniata</taxon>
        <taxon>Vertebrata</taxon>
        <taxon>Euteleostomi</taxon>
        <taxon>Amphibia</taxon>
        <taxon>Batrachia</taxon>
        <taxon>Caudata</taxon>
        <taxon>Salamandroidea</taxon>
        <taxon>Salamandridae</taxon>
        <taxon>Pleurodelinae</taxon>
        <taxon>Pleurodeles</taxon>
    </lineage>
</organism>
<dbReference type="AlphaFoldDB" id="A0AAV7U001"/>
<feature type="region of interest" description="Disordered" evidence="1">
    <location>
        <begin position="1"/>
        <end position="22"/>
    </location>
</feature>
<dbReference type="Proteomes" id="UP001066276">
    <property type="component" value="Chromosome 3_2"/>
</dbReference>
<keyword evidence="3" id="KW-1185">Reference proteome</keyword>
<comment type="caution">
    <text evidence="2">The sequence shown here is derived from an EMBL/GenBank/DDBJ whole genome shotgun (WGS) entry which is preliminary data.</text>
</comment>
<evidence type="ECO:0000313" key="3">
    <source>
        <dbReference type="Proteomes" id="UP001066276"/>
    </source>
</evidence>
<proteinExistence type="predicted"/>
<gene>
    <name evidence="2" type="ORF">NDU88_007527</name>
</gene>
<dbReference type="EMBL" id="JANPWB010000006">
    <property type="protein sequence ID" value="KAJ1182335.1"/>
    <property type="molecule type" value="Genomic_DNA"/>
</dbReference>
<evidence type="ECO:0000256" key="1">
    <source>
        <dbReference type="SAM" id="MobiDB-lite"/>
    </source>
</evidence>